<dbReference type="PANTHER" id="PTHR39961">
    <property type="entry name" value="HYPOTHETICAL CYTOSOLIC PROTEIN"/>
    <property type="match status" value="1"/>
</dbReference>
<evidence type="ECO:0000313" key="1">
    <source>
        <dbReference type="EMBL" id="MBI2097238.1"/>
    </source>
</evidence>
<organism evidence="1 2">
    <name type="scientific">Candidatus Sungiibacteriota bacterium</name>
    <dbReference type="NCBI Taxonomy" id="2750080"/>
    <lineage>
        <taxon>Bacteria</taxon>
        <taxon>Candidatus Sungiibacteriota</taxon>
    </lineage>
</organism>
<reference evidence="1" key="1">
    <citation type="submission" date="2020-07" db="EMBL/GenBank/DDBJ databases">
        <title>Huge and variable diversity of episymbiotic CPR bacteria and DPANN archaea in groundwater ecosystems.</title>
        <authorList>
            <person name="He C.Y."/>
            <person name="Keren R."/>
            <person name="Whittaker M."/>
            <person name="Farag I.F."/>
            <person name="Doudna J."/>
            <person name="Cate J.H.D."/>
            <person name="Banfield J.F."/>
        </authorList>
    </citation>
    <scope>NUCLEOTIDE SEQUENCE</scope>
    <source>
        <strain evidence="1">NC_groundwater_193_Ag_S-0.1um_51_7</strain>
    </source>
</reference>
<comment type="caution">
    <text evidence="1">The sequence shown here is derived from an EMBL/GenBank/DDBJ whole genome shotgun (WGS) entry which is preliminary data.</text>
</comment>
<evidence type="ECO:0008006" key="3">
    <source>
        <dbReference type="Google" id="ProtNLM"/>
    </source>
</evidence>
<dbReference type="Pfam" id="PF04308">
    <property type="entry name" value="RNaseH_like"/>
    <property type="match status" value="1"/>
</dbReference>
<proteinExistence type="predicted"/>
<dbReference type="EMBL" id="JACOZA010000093">
    <property type="protein sequence ID" value="MBI2097238.1"/>
    <property type="molecule type" value="Genomic_DNA"/>
</dbReference>
<evidence type="ECO:0000313" key="2">
    <source>
        <dbReference type="Proteomes" id="UP000724148"/>
    </source>
</evidence>
<accession>A0A931WP12</accession>
<name>A0A931WP12_9BACT</name>
<dbReference type="PANTHER" id="PTHR39961:SF1">
    <property type="entry name" value="DUF458 DOMAIN-CONTAINING PROTEIN"/>
    <property type="match status" value="1"/>
</dbReference>
<dbReference type="AlphaFoldDB" id="A0A931WP12"/>
<dbReference type="Proteomes" id="UP000724148">
    <property type="component" value="Unassembled WGS sequence"/>
</dbReference>
<protein>
    <recommendedName>
        <fullName evidence="3">DUF458 domain-containing protein</fullName>
    </recommendedName>
</protein>
<sequence>MSHEEKIFQSASTAHPLTLAEVMREIAGYINEKPTHRYEIIIGSDSAGFEERPVAIVTAVTVRRVGNGGRYFYLRGEPKLFRQIRDRIYAEAMSSITLAQEIRSRLRELLGDDIFWQDQIHIDVGEKGLTRNFVDEVVGMIRGFNFMAVIKPGSFGASTVADRHT</sequence>
<gene>
    <name evidence="1" type="ORF">HYT40_03795</name>
</gene>
<dbReference type="InterPro" id="IPR007405">
    <property type="entry name" value="Phage_KVP40_Orf299"/>
</dbReference>